<name>A0A7G2C4V8_9TRYP</name>
<keyword evidence="1" id="KW-1133">Transmembrane helix</keyword>
<evidence type="ECO:0000313" key="3">
    <source>
        <dbReference type="Proteomes" id="UP000515908"/>
    </source>
</evidence>
<evidence type="ECO:0000256" key="1">
    <source>
        <dbReference type="SAM" id="Phobius"/>
    </source>
</evidence>
<evidence type="ECO:0000313" key="2">
    <source>
        <dbReference type="EMBL" id="CAD2214184.1"/>
    </source>
</evidence>
<dbReference type="Proteomes" id="UP000515908">
    <property type="component" value="Chromosome 03"/>
</dbReference>
<feature type="transmembrane region" description="Helical" evidence="1">
    <location>
        <begin position="77"/>
        <end position="99"/>
    </location>
</feature>
<reference evidence="2 3" key="1">
    <citation type="submission" date="2020-08" db="EMBL/GenBank/DDBJ databases">
        <authorList>
            <person name="Newling K."/>
            <person name="Davey J."/>
            <person name="Forrester S."/>
        </authorList>
    </citation>
    <scope>NUCLEOTIDE SEQUENCE [LARGE SCALE GENOMIC DNA]</scope>
    <source>
        <strain evidence="3">Crithidia deanei Carvalho (ATCC PRA-265)</strain>
    </source>
</reference>
<sequence>MKFERPLVIVLLVSTAVSFVFSLFAMAGSAALVAGKMKCGKSFCKSFTSAFESLESALGTQSENKYNCSIGASLPTIIVSFLLSLFAVVAAALLGLVYVKSSRMELLSKRRDQLVSLQNELNVKLGSLNASCAAPLEATSEDFSNHPDSFAYSNPSGFNESNLRPSTDDVNPQHLEETKINKLGGRIALFKQRRILEAEEQSRRETIMAEEERRFHMRERQFQLSHRLHNLEGQ</sequence>
<protein>
    <recommendedName>
        <fullName evidence="4">Transmembrane protein</fullName>
    </recommendedName>
</protein>
<dbReference type="EMBL" id="LR877147">
    <property type="protein sequence ID" value="CAD2214184.1"/>
    <property type="molecule type" value="Genomic_DNA"/>
</dbReference>
<dbReference type="AlphaFoldDB" id="A0A7G2C4V8"/>
<proteinExistence type="predicted"/>
<organism evidence="2 3">
    <name type="scientific">Angomonas deanei</name>
    <dbReference type="NCBI Taxonomy" id="59799"/>
    <lineage>
        <taxon>Eukaryota</taxon>
        <taxon>Discoba</taxon>
        <taxon>Euglenozoa</taxon>
        <taxon>Kinetoplastea</taxon>
        <taxon>Metakinetoplastina</taxon>
        <taxon>Trypanosomatida</taxon>
        <taxon>Trypanosomatidae</taxon>
        <taxon>Strigomonadinae</taxon>
        <taxon>Angomonas</taxon>
    </lineage>
</organism>
<keyword evidence="1" id="KW-0812">Transmembrane</keyword>
<gene>
    <name evidence="2" type="ORF">ADEAN_000162800</name>
</gene>
<evidence type="ECO:0008006" key="4">
    <source>
        <dbReference type="Google" id="ProtNLM"/>
    </source>
</evidence>
<accession>A0A7G2C4V8</accession>
<keyword evidence="3" id="KW-1185">Reference proteome</keyword>
<keyword evidence="1" id="KW-0472">Membrane</keyword>
<dbReference type="VEuPathDB" id="TriTrypDB:ADEAN_000162800"/>